<name>A0ABR9AM94_9BACT</name>
<dbReference type="Gene3D" id="3.30.450.20">
    <property type="entry name" value="PAS domain"/>
    <property type="match status" value="1"/>
</dbReference>
<dbReference type="Pfam" id="PF00196">
    <property type="entry name" value="GerE"/>
    <property type="match status" value="1"/>
</dbReference>
<protein>
    <submittedName>
        <fullName evidence="5">Response regulator transcription factor</fullName>
    </submittedName>
</protein>
<dbReference type="InterPro" id="IPR036388">
    <property type="entry name" value="WH-like_DNA-bd_sf"/>
</dbReference>
<dbReference type="SUPFAM" id="SSF46894">
    <property type="entry name" value="C-terminal effector domain of the bipartite response regulators"/>
    <property type="match status" value="1"/>
</dbReference>
<dbReference type="RefSeq" id="WP_192010351.1">
    <property type="nucleotide sequence ID" value="NZ_JACYTQ010000003.1"/>
</dbReference>
<evidence type="ECO:0000313" key="6">
    <source>
        <dbReference type="Proteomes" id="UP000647133"/>
    </source>
</evidence>
<evidence type="ECO:0000256" key="2">
    <source>
        <dbReference type="ARBA" id="ARBA00023125"/>
    </source>
</evidence>
<dbReference type="InterPro" id="IPR000792">
    <property type="entry name" value="Tscrpt_reg_LuxR_C"/>
</dbReference>
<keyword evidence="2" id="KW-0238">DNA-binding</keyword>
<evidence type="ECO:0000256" key="1">
    <source>
        <dbReference type="ARBA" id="ARBA00023015"/>
    </source>
</evidence>
<reference evidence="5 6" key="1">
    <citation type="submission" date="2020-09" db="EMBL/GenBank/DDBJ databases">
        <title>Echinicola sp. CAU 1574 isolated from sand of Sido Beach.</title>
        <authorList>
            <person name="Kim W."/>
        </authorList>
    </citation>
    <scope>NUCLEOTIDE SEQUENCE [LARGE SCALE GENOMIC DNA]</scope>
    <source>
        <strain evidence="5 6">CAU 1574</strain>
    </source>
</reference>
<keyword evidence="3" id="KW-0804">Transcription</keyword>
<dbReference type="PANTHER" id="PTHR44688">
    <property type="entry name" value="DNA-BINDING TRANSCRIPTIONAL ACTIVATOR DEVR_DOSR"/>
    <property type="match status" value="1"/>
</dbReference>
<accession>A0ABR9AM94</accession>
<dbReference type="SMART" id="SM00421">
    <property type="entry name" value="HTH_LUXR"/>
    <property type="match status" value="1"/>
</dbReference>
<comment type="caution">
    <text evidence="5">The sequence shown here is derived from an EMBL/GenBank/DDBJ whole genome shotgun (WGS) entry which is preliminary data.</text>
</comment>
<dbReference type="PANTHER" id="PTHR44688:SF16">
    <property type="entry name" value="DNA-BINDING TRANSCRIPTIONAL ACTIVATOR DEVR_DOSR"/>
    <property type="match status" value="1"/>
</dbReference>
<dbReference type="PROSITE" id="PS50043">
    <property type="entry name" value="HTH_LUXR_2"/>
    <property type="match status" value="1"/>
</dbReference>
<gene>
    <name evidence="5" type="ORF">IFO69_12070</name>
</gene>
<dbReference type="EMBL" id="JACYTQ010000003">
    <property type="protein sequence ID" value="MBD8489482.1"/>
    <property type="molecule type" value="Genomic_DNA"/>
</dbReference>
<evidence type="ECO:0000313" key="5">
    <source>
        <dbReference type="EMBL" id="MBD8489482.1"/>
    </source>
</evidence>
<keyword evidence="6" id="KW-1185">Reference proteome</keyword>
<dbReference type="CDD" id="cd06170">
    <property type="entry name" value="LuxR_C_like"/>
    <property type="match status" value="1"/>
</dbReference>
<evidence type="ECO:0000259" key="4">
    <source>
        <dbReference type="PROSITE" id="PS50043"/>
    </source>
</evidence>
<dbReference type="Proteomes" id="UP000647133">
    <property type="component" value="Unassembled WGS sequence"/>
</dbReference>
<dbReference type="Gene3D" id="1.10.10.10">
    <property type="entry name" value="Winged helix-like DNA-binding domain superfamily/Winged helix DNA-binding domain"/>
    <property type="match status" value="1"/>
</dbReference>
<keyword evidence="1" id="KW-0805">Transcription regulation</keyword>
<evidence type="ECO:0000256" key="3">
    <source>
        <dbReference type="ARBA" id="ARBA00023163"/>
    </source>
</evidence>
<feature type="domain" description="HTH luxR-type" evidence="4">
    <location>
        <begin position="197"/>
        <end position="262"/>
    </location>
</feature>
<dbReference type="InterPro" id="IPR016032">
    <property type="entry name" value="Sig_transdc_resp-reg_C-effctor"/>
</dbReference>
<proteinExistence type="predicted"/>
<sequence length="264" mass="30742">MNDNNQVIDLWKQVYTGQIKEYSKFEATNQFQQIAGMCSPGDFYYYIINYHNLEIDYIHPNVMKILGIPPEEADIEKLVSILDQDELCLVRKKEEVVNDFFVNYLSSEDQLYYKVMYTYCFMHPVFGRKTMMVQGTPINITDNNSFQHAFIIHTDITYLGPLPTDRLSFVSLNGKKSYYNLPAEQGYFDPSLETKEENLMVNSLTKRETEIVRLIQKGLNAKEISNRLFISFNTTCTHRRNILKKTKCSNTAELISRCLLEGVI</sequence>
<dbReference type="PRINTS" id="PR00038">
    <property type="entry name" value="HTHLUXR"/>
</dbReference>
<organism evidence="5 6">
    <name type="scientific">Echinicola arenosa</name>
    <dbReference type="NCBI Taxonomy" id="2774144"/>
    <lineage>
        <taxon>Bacteria</taxon>
        <taxon>Pseudomonadati</taxon>
        <taxon>Bacteroidota</taxon>
        <taxon>Cytophagia</taxon>
        <taxon>Cytophagales</taxon>
        <taxon>Cyclobacteriaceae</taxon>
        <taxon>Echinicola</taxon>
    </lineage>
</organism>